<proteinExistence type="inferred from homology"/>
<feature type="transmembrane region" description="Helical" evidence="7">
    <location>
        <begin position="270"/>
        <end position="289"/>
    </location>
</feature>
<evidence type="ECO:0000256" key="2">
    <source>
        <dbReference type="ARBA" id="ARBA00008034"/>
    </source>
</evidence>
<evidence type="ECO:0000256" key="3">
    <source>
        <dbReference type="ARBA" id="ARBA00022692"/>
    </source>
</evidence>
<organism evidence="8 9">
    <name type="scientific">[Propionibacterium] namnetense SK182B-JCVI</name>
    <dbReference type="NCBI Taxonomy" id="1051006"/>
    <lineage>
        <taxon>Bacteria</taxon>
        <taxon>Bacillati</taxon>
        <taxon>Actinomycetota</taxon>
        <taxon>Actinomycetes</taxon>
        <taxon>Propionibacteriales</taxon>
        <taxon>Propionibacteriaceae</taxon>
        <taxon>Cutibacterium</taxon>
    </lineage>
</organism>
<evidence type="ECO:0000256" key="4">
    <source>
        <dbReference type="ARBA" id="ARBA00022989"/>
    </source>
</evidence>
<evidence type="ECO:0000256" key="7">
    <source>
        <dbReference type="SAM" id="Phobius"/>
    </source>
</evidence>
<dbReference type="Proteomes" id="UP000007832">
    <property type="component" value="Unassembled WGS sequence"/>
</dbReference>
<dbReference type="eggNOG" id="COG1108">
    <property type="taxonomic scope" value="Bacteria"/>
</dbReference>
<feature type="transmembrane region" description="Helical" evidence="7">
    <location>
        <begin position="110"/>
        <end position="131"/>
    </location>
</feature>
<dbReference type="Gene3D" id="1.10.3470.10">
    <property type="entry name" value="ABC transporter involved in vitamin B12 uptake, BtuC"/>
    <property type="match status" value="1"/>
</dbReference>
<accession>F9NXP7</accession>
<dbReference type="PANTHER" id="PTHR30477">
    <property type="entry name" value="ABC-TRANSPORTER METAL-BINDING PROTEIN"/>
    <property type="match status" value="1"/>
</dbReference>
<dbReference type="EMBL" id="AFUN01000043">
    <property type="protein sequence ID" value="EGR95033.1"/>
    <property type="molecule type" value="Genomic_DNA"/>
</dbReference>
<keyword evidence="3 6" id="KW-0812">Transmembrane</keyword>
<sequence>MNFAALIETLRQSLEPVPGFQDIASAPYMFRPFIVLIVLGVAGGVVSVIVNLRKLEFNSEATVHSVFPGIVLGAFIGGIDSIIPGASLVGILVAFALTQVGRSGRGSDEAGTAVVLTSFFSIGMVISLRVADMSGQLEALMFGRLLDVTDPRMTQTCLVCLVALLVVLPTWRRQIFLAFDRDGARSAGMGGFWDDFAVNAALVAVTIAGSTAVGTLLIIGYLVVPGAAARLLCRSVRAMVPVAIFVGVAGGWLGLWIANLDAPRPISPQASVALSVVGLFFACLADRGVRSLVAKVVS</sequence>
<reference evidence="8 9" key="1">
    <citation type="submission" date="2011-07" db="EMBL/GenBank/DDBJ databases">
        <title>Genome Sequence of Propionibacterium acnes SK182B-JCVI.</title>
        <authorList>
            <person name="Durkin A.S."/>
            <person name="Madupu R."/>
            <person name="Hostetler J."/>
            <person name="Radune D."/>
            <person name="Torralba M."/>
            <person name="Methe B."/>
            <person name="Sutton G."/>
            <person name="Strausberg R.L."/>
            <person name="Nelson K.E."/>
        </authorList>
    </citation>
    <scope>NUCLEOTIDE SEQUENCE [LARGE SCALE GENOMIC DNA]</scope>
    <source>
        <strain evidence="8 9">SK182B-JCVI</strain>
    </source>
</reference>
<gene>
    <name evidence="8" type="ORF">HMPREF1162_1046</name>
</gene>
<dbReference type="PANTHER" id="PTHR30477:SF13">
    <property type="entry name" value="IRON TRANSPORT SYSTEM MEMBRANE PROTEIN HI_0360-RELATED"/>
    <property type="match status" value="1"/>
</dbReference>
<evidence type="ECO:0000313" key="9">
    <source>
        <dbReference type="Proteomes" id="UP000007832"/>
    </source>
</evidence>
<comment type="subcellular location">
    <subcellularLocation>
        <location evidence="6">Cell membrane</location>
        <topology evidence="6">Multi-pass membrane protein</topology>
    </subcellularLocation>
    <subcellularLocation>
        <location evidence="1">Membrane</location>
        <topology evidence="1">Multi-pass membrane protein</topology>
    </subcellularLocation>
</comment>
<dbReference type="OrthoDB" id="4425802at2"/>
<evidence type="ECO:0000256" key="6">
    <source>
        <dbReference type="RuleBase" id="RU003943"/>
    </source>
</evidence>
<evidence type="ECO:0000313" key="8">
    <source>
        <dbReference type="EMBL" id="EGR95033.1"/>
    </source>
</evidence>
<dbReference type="STRING" id="1574624.GCA_001642025_00964"/>
<dbReference type="GO" id="GO:0055085">
    <property type="term" value="P:transmembrane transport"/>
    <property type="evidence" value="ECO:0007669"/>
    <property type="project" value="InterPro"/>
</dbReference>
<name>F9NXP7_9ACTN</name>
<evidence type="ECO:0000256" key="1">
    <source>
        <dbReference type="ARBA" id="ARBA00004141"/>
    </source>
</evidence>
<dbReference type="SUPFAM" id="SSF81345">
    <property type="entry name" value="ABC transporter involved in vitamin B12 uptake, BtuC"/>
    <property type="match status" value="1"/>
</dbReference>
<feature type="transmembrane region" description="Helical" evidence="7">
    <location>
        <begin position="28"/>
        <end position="50"/>
    </location>
</feature>
<dbReference type="PATRIC" id="fig|1051006.4.peg.1962"/>
<dbReference type="GO" id="GO:0010043">
    <property type="term" value="P:response to zinc ion"/>
    <property type="evidence" value="ECO:0007669"/>
    <property type="project" value="TreeGrafter"/>
</dbReference>
<keyword evidence="6" id="KW-0813">Transport</keyword>
<feature type="transmembrane region" description="Helical" evidence="7">
    <location>
        <begin position="70"/>
        <end position="98"/>
    </location>
</feature>
<keyword evidence="5 7" id="KW-0472">Membrane</keyword>
<dbReference type="RefSeq" id="WP_002550002.1">
    <property type="nucleotide sequence ID" value="NZ_AFUN01000043.1"/>
</dbReference>
<dbReference type="AlphaFoldDB" id="F9NXP7"/>
<comment type="caution">
    <text evidence="8">The sequence shown here is derived from an EMBL/GenBank/DDBJ whole genome shotgun (WGS) entry which is preliminary data.</text>
</comment>
<comment type="similarity">
    <text evidence="2 6">Belongs to the ABC-3 integral membrane protein family.</text>
</comment>
<dbReference type="InterPro" id="IPR037294">
    <property type="entry name" value="ABC_BtuC-like"/>
</dbReference>
<keyword evidence="4 7" id="KW-1133">Transmembrane helix</keyword>
<dbReference type="GO" id="GO:0043190">
    <property type="term" value="C:ATP-binding cassette (ABC) transporter complex"/>
    <property type="evidence" value="ECO:0007669"/>
    <property type="project" value="InterPro"/>
</dbReference>
<feature type="transmembrane region" description="Helical" evidence="7">
    <location>
        <begin position="236"/>
        <end position="258"/>
    </location>
</feature>
<feature type="transmembrane region" description="Helical" evidence="7">
    <location>
        <begin position="196"/>
        <end position="224"/>
    </location>
</feature>
<protein>
    <submittedName>
        <fullName evidence="8">ABC 3 transport family protein</fullName>
    </submittedName>
</protein>
<feature type="transmembrane region" description="Helical" evidence="7">
    <location>
        <begin position="152"/>
        <end position="171"/>
    </location>
</feature>
<dbReference type="Pfam" id="PF00950">
    <property type="entry name" value="ABC-3"/>
    <property type="match status" value="1"/>
</dbReference>
<evidence type="ECO:0000256" key="5">
    <source>
        <dbReference type="ARBA" id="ARBA00023136"/>
    </source>
</evidence>
<dbReference type="InterPro" id="IPR001626">
    <property type="entry name" value="ABC_TroCD"/>
</dbReference>